<keyword evidence="2" id="KW-0812">Transmembrane</keyword>
<dbReference type="OrthoDB" id="4870238at2"/>
<proteinExistence type="predicted"/>
<evidence type="ECO:0000313" key="3">
    <source>
        <dbReference type="EMBL" id="OYO09483.1"/>
    </source>
</evidence>
<feature type="compositionally biased region" description="Basic and acidic residues" evidence="1">
    <location>
        <begin position="177"/>
        <end position="188"/>
    </location>
</feature>
<evidence type="ECO:0000256" key="1">
    <source>
        <dbReference type="SAM" id="MobiDB-lite"/>
    </source>
</evidence>
<protein>
    <submittedName>
        <fullName evidence="3">Uncharacterized protein</fullName>
    </submittedName>
</protein>
<feature type="transmembrane region" description="Helical" evidence="2">
    <location>
        <begin position="103"/>
        <end position="121"/>
    </location>
</feature>
<feature type="transmembrane region" description="Helical" evidence="2">
    <location>
        <begin position="141"/>
        <end position="159"/>
    </location>
</feature>
<accession>A0A255G5K2</accession>
<name>A0A255G5K2_9ACTN</name>
<comment type="caution">
    <text evidence="3">The sequence shown here is derived from an EMBL/GenBank/DDBJ whole genome shotgun (WGS) entry which is preliminary data.</text>
</comment>
<evidence type="ECO:0000313" key="4">
    <source>
        <dbReference type="Proteomes" id="UP000215896"/>
    </source>
</evidence>
<keyword evidence="2" id="KW-1133">Transmembrane helix</keyword>
<feature type="transmembrane region" description="Helical" evidence="2">
    <location>
        <begin position="53"/>
        <end position="73"/>
    </location>
</feature>
<dbReference type="Proteomes" id="UP000215896">
    <property type="component" value="Unassembled WGS sequence"/>
</dbReference>
<keyword evidence="4" id="KW-1185">Reference proteome</keyword>
<feature type="transmembrane region" description="Helical" evidence="2">
    <location>
        <begin position="79"/>
        <end position="96"/>
    </location>
</feature>
<feature type="region of interest" description="Disordered" evidence="1">
    <location>
        <begin position="165"/>
        <end position="201"/>
    </location>
</feature>
<reference evidence="3 4" key="1">
    <citation type="submission" date="2017-07" db="EMBL/GenBank/DDBJ databases">
        <title>Draft whole genome sequences of clinical Proprionibacteriaceae strains.</title>
        <authorList>
            <person name="Bernier A.-M."/>
            <person name="Bernard K."/>
            <person name="Domingo M.-C."/>
        </authorList>
    </citation>
    <scope>NUCLEOTIDE SEQUENCE [LARGE SCALE GENOMIC DNA]</scope>
    <source>
        <strain evidence="3 4">NML 030167</strain>
    </source>
</reference>
<organism evidence="3 4">
    <name type="scientific">Enemella evansiae</name>
    <dbReference type="NCBI Taxonomy" id="2016499"/>
    <lineage>
        <taxon>Bacteria</taxon>
        <taxon>Bacillati</taxon>
        <taxon>Actinomycetota</taxon>
        <taxon>Actinomycetes</taxon>
        <taxon>Propionibacteriales</taxon>
        <taxon>Propionibacteriaceae</taxon>
        <taxon>Enemella</taxon>
    </lineage>
</organism>
<dbReference type="RefSeq" id="WP_094406440.1">
    <property type="nucleotide sequence ID" value="NZ_NMVO01000017.1"/>
</dbReference>
<keyword evidence="2" id="KW-0472">Membrane</keyword>
<dbReference type="AlphaFoldDB" id="A0A255G5K2"/>
<dbReference type="EMBL" id="NMVO01000017">
    <property type="protein sequence ID" value="OYO09483.1"/>
    <property type="molecule type" value="Genomic_DNA"/>
</dbReference>
<feature type="compositionally biased region" description="Acidic residues" evidence="1">
    <location>
        <begin position="189"/>
        <end position="201"/>
    </location>
</feature>
<gene>
    <name evidence="3" type="ORF">CGZ94_17545</name>
</gene>
<feature type="transmembrane region" description="Helical" evidence="2">
    <location>
        <begin position="30"/>
        <end position="46"/>
    </location>
</feature>
<sequence>MLKPLVTGVLLAVAAALVLTLGQGSDLEHAALLGAALGGVLGLVHPEQGVGRLAGAVLGFLVAWAGFALRAAVLPDTTAGRAVAAATVLLICALVAGLSRNRLPLWSMLLGGAALIAAYEATYRNAPALFLTESPRAATTIGVAAAVGVLLTSLAHVVLPDRSRDAEAETGRTPIRALRDRLRGRDTEPTESMDDLLGDKA</sequence>
<evidence type="ECO:0000256" key="2">
    <source>
        <dbReference type="SAM" id="Phobius"/>
    </source>
</evidence>